<dbReference type="InterPro" id="IPR017937">
    <property type="entry name" value="Thioredoxin_CS"/>
</dbReference>
<dbReference type="EMBL" id="OMOF01000490">
    <property type="protein sequence ID" value="SPF51871.1"/>
    <property type="molecule type" value="Genomic_DNA"/>
</dbReference>
<dbReference type="InterPro" id="IPR050553">
    <property type="entry name" value="Thioredoxin_ResA/DsbE_sf"/>
</dbReference>
<organism evidence="4 5">
    <name type="scientific">Candidatus Desulfosporosinus infrequens</name>
    <dbReference type="NCBI Taxonomy" id="2043169"/>
    <lineage>
        <taxon>Bacteria</taxon>
        <taxon>Bacillati</taxon>
        <taxon>Bacillota</taxon>
        <taxon>Clostridia</taxon>
        <taxon>Eubacteriales</taxon>
        <taxon>Desulfitobacteriaceae</taxon>
        <taxon>Desulfosporosinus</taxon>
    </lineage>
</organism>
<evidence type="ECO:0000256" key="1">
    <source>
        <dbReference type="ARBA" id="ARBA00004196"/>
    </source>
</evidence>
<dbReference type="InterPro" id="IPR013740">
    <property type="entry name" value="Redoxin"/>
</dbReference>
<dbReference type="Proteomes" id="UP000238916">
    <property type="component" value="Unassembled WGS sequence"/>
</dbReference>
<dbReference type="GO" id="GO:0030313">
    <property type="term" value="C:cell envelope"/>
    <property type="evidence" value="ECO:0007669"/>
    <property type="project" value="UniProtKB-SubCell"/>
</dbReference>
<dbReference type="Pfam" id="PF08534">
    <property type="entry name" value="Redoxin"/>
    <property type="match status" value="1"/>
</dbReference>
<evidence type="ECO:0000313" key="5">
    <source>
        <dbReference type="Proteomes" id="UP000238916"/>
    </source>
</evidence>
<evidence type="ECO:0000313" key="4">
    <source>
        <dbReference type="EMBL" id="SPF51871.1"/>
    </source>
</evidence>
<dbReference type="GO" id="GO:0016491">
    <property type="term" value="F:oxidoreductase activity"/>
    <property type="evidence" value="ECO:0007669"/>
    <property type="project" value="InterPro"/>
</dbReference>
<feature type="domain" description="Thioredoxin" evidence="3">
    <location>
        <begin position="49"/>
        <end position="189"/>
    </location>
</feature>
<dbReference type="PANTHER" id="PTHR42852:SF17">
    <property type="entry name" value="THIOREDOXIN-LIKE PROTEIN HI_1115"/>
    <property type="match status" value="1"/>
</dbReference>
<protein>
    <submittedName>
        <fullName evidence="4">Alkyl hydroperoxide reductase/ Thiol specific antioxidant/ Mal allergen</fullName>
    </submittedName>
</protein>
<comment type="subcellular location">
    <subcellularLocation>
        <location evidence="1">Cell envelope</location>
    </subcellularLocation>
</comment>
<dbReference type="CDD" id="cd02966">
    <property type="entry name" value="TlpA_like_family"/>
    <property type="match status" value="1"/>
</dbReference>
<accession>A0A2U3LIT4</accession>
<dbReference type="AlphaFoldDB" id="A0A2U3LIT4"/>
<evidence type="ECO:0000259" key="3">
    <source>
        <dbReference type="PROSITE" id="PS51352"/>
    </source>
</evidence>
<dbReference type="InterPro" id="IPR036249">
    <property type="entry name" value="Thioredoxin-like_sf"/>
</dbReference>
<dbReference type="SUPFAM" id="SSF52833">
    <property type="entry name" value="Thioredoxin-like"/>
    <property type="match status" value="1"/>
</dbReference>
<reference evidence="5" key="1">
    <citation type="submission" date="2018-02" db="EMBL/GenBank/DDBJ databases">
        <authorList>
            <person name="Hausmann B."/>
        </authorList>
    </citation>
    <scope>NUCLEOTIDE SEQUENCE [LARGE SCALE GENOMIC DNA]</scope>
    <source>
        <strain evidence="5">Peat soil MAG SbF1</strain>
    </source>
</reference>
<dbReference type="PROSITE" id="PS00194">
    <property type="entry name" value="THIOREDOXIN_1"/>
    <property type="match status" value="1"/>
</dbReference>
<proteinExistence type="predicted"/>
<dbReference type="InterPro" id="IPR013766">
    <property type="entry name" value="Thioredoxin_domain"/>
</dbReference>
<evidence type="ECO:0000256" key="2">
    <source>
        <dbReference type="ARBA" id="ARBA00022748"/>
    </source>
</evidence>
<dbReference type="PROSITE" id="PS51352">
    <property type="entry name" value="THIOREDOXIN_2"/>
    <property type="match status" value="1"/>
</dbReference>
<gene>
    <name evidence="4" type="ORF">SBF1_540011</name>
</gene>
<dbReference type="PANTHER" id="PTHR42852">
    <property type="entry name" value="THIOL:DISULFIDE INTERCHANGE PROTEIN DSBE"/>
    <property type="match status" value="1"/>
</dbReference>
<dbReference type="OrthoDB" id="9809733at2"/>
<name>A0A2U3LIT4_9FIRM</name>
<dbReference type="Gene3D" id="3.40.30.10">
    <property type="entry name" value="Glutaredoxin"/>
    <property type="match status" value="1"/>
</dbReference>
<keyword evidence="2" id="KW-0201">Cytochrome c-type biogenesis</keyword>
<dbReference type="GO" id="GO:0017004">
    <property type="term" value="P:cytochrome complex assembly"/>
    <property type="evidence" value="ECO:0007669"/>
    <property type="project" value="UniProtKB-KW"/>
</dbReference>
<sequence>MKKGVKRSILLVSLAAVLAGVVGVVWVTHRPGLPTNQLKSNVQPVSVAPMIGYRVPLFSLPSFPDTKPLSLADYQGKAVLINFWASWCPPCQSETPDLVKASAKYGDKVQFIGVNLTSQDSLPDVSAFLEKYGIKYPIALDTKGTVAQQFQTMGIPTSFFVNRQGIIVERYVGAITPQVLEEDLQKISQ</sequence>